<feature type="domain" description="DNA helicase Pif1-like 2B" evidence="5">
    <location>
        <begin position="1674"/>
        <end position="1720"/>
    </location>
</feature>
<sequence length="1841" mass="209904">MAPKRKRTRREIEEALMQNARVNATPAGPEDGNDRKKRRKRRNYHKRNLDKEFAALSIDAADADVSTANVQDVGMIEGVTMEQEGKQEEDDPAEHQRLYAAAYVEVQRATESEAVSTAAPILRSPDMAAALRARNAERARKHRANMSASQKERTKAKNRDRARASRARRTQEQRVAVREVERLRKQVRRAQQIPAEREIEREHNRMQQQVHRAAQTDADRQAVQQLNCVREAERRAGQTDNDRENVRQMNRTREAARRAGQTDNERDTVRQVNRERNAATRAAQTNEQRSASQALDREWHASMRASQTEGERTASQALDRERHALVRASQTEEERLVSQATSREQHATRRAALTEEEVEALREHERIRRKSVKRCHGHVNHENFRASMVTGENVANGRHRLPPTVVCPLCQAWKWPDESDFICCMKGRVRLHPLQPAPGRLLQLYGDNEFRRHIRAYNQAFAFTSIGASSSDNTFRAVDQDQDVAGQHGVYSYRIQGAMGHYLGSMLPYVDPATGERTAPKFAQIYIVDPDMQARAQRRKGIYADLDNVALKDIEDMMERCNPFAQQFLNFGEKLREDLANGVDVMDIQYRLHAKPSQPGTHNLPTVSEVGVALIDDGNIAKPRDLLLLARDHQLLRLFETDEKYDPLQYPLLFPHGDLGWTHTLTYADGAVYRNKRKMALREHTAYRLFQKEGDQSALHQGGRLFQQWVVDQRAKCEQEQLRWVATHQKEIRANQYHGVEDALLNENIITLDEGEGLLSEYDRTRGVLIGKRVILPDSHVGGPRFMYKAYQDSMAIVREYGKPDVFVTMTCNPKWEEIEEKISDPLQSAQDRPDIVARVWQQKLKALLKDLDEGVLGRLLARIYVVEFQKRGLPHAHILIILEDEDKPRTREIIDKLVSTELPDLKVNPDLFDTVMTCMMHGPCGEAFPSSPCMKDGKCSKGFPKPLVEVTRANQDGYPVYRRRRREPGVLTYKGRTYDNETVNQWVVPYNPYLSQKYNCHINVEVCTAITAIKYMYKYVYKGSDRAVITIEAVRDPTNPRDEPNEILRFLNARYISPVEACMRLLAFEIQGKTHSITRLTVHLEGGQMIVFEPTDDPAVVAERGRRTTLTSFFELCASEEPEDQIAKTMLYHEIPKKFSWDNKAKKWVRRSKYQAAIGRLIHVSPRDIERFYLRVLLCHRRGPTSFKDLQTVDGVVHPTFQKAAMYAGFLENDQEWVACMSEASSFKMPIALRQLFATLLVYSQVSDVRALWDQFYGELSRDFAYTYRNLEGQTKEDTIQFHTLMHLNDLLQISGYAVHHFELPQLCEHRELVINSLLENNLIRRELEGYNHDVLQGVHDRTDGLNEGQRAIYDQIMDAVERPQVGKKLFFVDGPGGTGKSTLLKHILASVRLSGKIAIAVASSGIAALLLMGGRTAHSTFKIPLKLNEHSTCSIYKQSKLRKLLQAASLIIWDEAPMTHRHAFEAVDRSLRDILDNDQEPFGGKTFVLSGDFRQILPVVVRGTPAETIDACLKSSTLWPHFQQVRLTENMRVRAAHSASTAAELAAFSDFLLQVGEGRHEVNRALGGDYMKLPRDMLVENPPEERDEDAEIAPGAVPIGLTRIVDAMYADINNPAIATDDYFANRTILTTTNAMVHRINDAVSARLDGDAREYRSIDSVQDDEESNFFEQEVLNAVNINGIPPHKLTLKVGAPIMLMRNLNPDLGLCNGTRLRIVELKPHVIHAKIMTGERRGQDVLIPRVVFISDDNARNFPYRLRRKQFPVQTAFAMTINKAQGQTVFNLGLYLASPCFSHGQLYVALSRVTARSKIKALIEYPELEEDDGVYTANIVYRQIFETA</sequence>
<keyword evidence="1" id="KW-0067">ATP-binding</keyword>
<protein>
    <recommendedName>
        <fullName evidence="1">ATP-dependent DNA helicase</fullName>
        <ecNumber evidence="1">5.6.2.3</ecNumber>
    </recommendedName>
</protein>
<dbReference type="InterPro" id="IPR025476">
    <property type="entry name" value="Helitron_helicase-like"/>
</dbReference>
<feature type="compositionally biased region" description="Basic residues" evidence="2">
    <location>
        <begin position="35"/>
        <end position="46"/>
    </location>
</feature>
<keyword evidence="1" id="KW-0227">DNA damage</keyword>
<evidence type="ECO:0000313" key="6">
    <source>
        <dbReference type="EMBL" id="KAE8990227.1"/>
    </source>
</evidence>
<dbReference type="Pfam" id="PF05970">
    <property type="entry name" value="PIF1"/>
    <property type="match status" value="1"/>
</dbReference>
<accession>A0A6A3J904</accession>
<dbReference type="SUPFAM" id="SSF52540">
    <property type="entry name" value="P-loop containing nucleoside triphosphate hydrolases"/>
    <property type="match status" value="2"/>
</dbReference>
<feature type="region of interest" description="Disordered" evidence="2">
    <location>
        <begin position="134"/>
        <end position="174"/>
    </location>
</feature>
<evidence type="ECO:0000259" key="5">
    <source>
        <dbReference type="Pfam" id="PF21530"/>
    </source>
</evidence>
<comment type="catalytic activity">
    <reaction evidence="1">
        <text>ATP + H2O = ADP + phosphate + H(+)</text>
        <dbReference type="Rhea" id="RHEA:13065"/>
        <dbReference type="ChEBI" id="CHEBI:15377"/>
        <dbReference type="ChEBI" id="CHEBI:15378"/>
        <dbReference type="ChEBI" id="CHEBI:30616"/>
        <dbReference type="ChEBI" id="CHEBI:43474"/>
        <dbReference type="ChEBI" id="CHEBI:456216"/>
        <dbReference type="EC" id="5.6.2.3"/>
    </reaction>
</comment>
<dbReference type="CDD" id="cd18809">
    <property type="entry name" value="SF1_C_RecD"/>
    <property type="match status" value="1"/>
</dbReference>
<proteinExistence type="inferred from homology"/>
<dbReference type="OrthoDB" id="105827at2759"/>
<feature type="compositionally biased region" description="Basic and acidic residues" evidence="2">
    <location>
        <begin position="231"/>
        <end position="257"/>
    </location>
</feature>
<dbReference type="PANTHER" id="PTHR10492">
    <property type="match status" value="1"/>
</dbReference>
<feature type="domain" description="DNA helicase Pif1-like DEAD-box helicase" evidence="3">
    <location>
        <begin position="1347"/>
        <end position="1563"/>
    </location>
</feature>
<dbReference type="GO" id="GO:0006310">
    <property type="term" value="P:DNA recombination"/>
    <property type="evidence" value="ECO:0007669"/>
    <property type="project" value="UniProtKB-KW"/>
</dbReference>
<gene>
    <name evidence="6" type="ORF">PR002_g21213</name>
</gene>
<comment type="similarity">
    <text evidence="1">Belongs to the helicase family.</text>
</comment>
<dbReference type="Proteomes" id="UP000435112">
    <property type="component" value="Unassembled WGS sequence"/>
</dbReference>
<dbReference type="GO" id="GO:0005524">
    <property type="term" value="F:ATP binding"/>
    <property type="evidence" value="ECO:0007669"/>
    <property type="project" value="UniProtKB-KW"/>
</dbReference>
<dbReference type="EMBL" id="QXFU01002115">
    <property type="protein sequence ID" value="KAE8990227.1"/>
    <property type="molecule type" value="Genomic_DNA"/>
</dbReference>
<reference evidence="6 7" key="1">
    <citation type="submission" date="2018-09" db="EMBL/GenBank/DDBJ databases">
        <title>Genomic investigation of the strawberry pathogen Phytophthora fragariae indicates pathogenicity is determined by transcriptional variation in three key races.</title>
        <authorList>
            <person name="Adams T.M."/>
            <person name="Armitage A.D."/>
            <person name="Sobczyk M.K."/>
            <person name="Bates H.J."/>
            <person name="Dunwell J.M."/>
            <person name="Nellist C.F."/>
            <person name="Harrison R.J."/>
        </authorList>
    </citation>
    <scope>NUCLEOTIDE SEQUENCE [LARGE SCALE GENOMIC DNA]</scope>
    <source>
        <strain evidence="6 7">SCRP324</strain>
    </source>
</reference>
<keyword evidence="1" id="KW-0233">DNA recombination</keyword>
<dbReference type="GO" id="GO:0006281">
    <property type="term" value="P:DNA repair"/>
    <property type="evidence" value="ECO:0007669"/>
    <property type="project" value="UniProtKB-KW"/>
</dbReference>
<dbReference type="Pfam" id="PF21530">
    <property type="entry name" value="Pif1_2B_dom"/>
    <property type="match status" value="1"/>
</dbReference>
<name>A0A6A3J904_9STRA</name>
<dbReference type="InterPro" id="IPR027417">
    <property type="entry name" value="P-loop_NTPase"/>
</dbReference>
<feature type="region of interest" description="Disordered" evidence="2">
    <location>
        <begin position="231"/>
        <end position="296"/>
    </location>
</feature>
<dbReference type="GO" id="GO:0000723">
    <property type="term" value="P:telomere maintenance"/>
    <property type="evidence" value="ECO:0007669"/>
    <property type="project" value="InterPro"/>
</dbReference>
<feature type="domain" description="Helitron helicase-like" evidence="4">
    <location>
        <begin position="684"/>
        <end position="881"/>
    </location>
</feature>
<dbReference type="GO" id="GO:0016787">
    <property type="term" value="F:hydrolase activity"/>
    <property type="evidence" value="ECO:0007669"/>
    <property type="project" value="UniProtKB-KW"/>
</dbReference>
<dbReference type="InterPro" id="IPR049163">
    <property type="entry name" value="Pif1-like_2B_dom"/>
</dbReference>
<feature type="compositionally biased region" description="Basic and acidic residues" evidence="2">
    <location>
        <begin position="327"/>
        <end position="336"/>
    </location>
</feature>
<evidence type="ECO:0000313" key="7">
    <source>
        <dbReference type="Proteomes" id="UP000435112"/>
    </source>
</evidence>
<comment type="caution">
    <text evidence="6">The sequence shown here is derived from an EMBL/GenBank/DDBJ whole genome shotgun (WGS) entry which is preliminary data.</text>
</comment>
<dbReference type="Pfam" id="PF14214">
    <property type="entry name" value="Helitron_like_N"/>
    <property type="match status" value="1"/>
</dbReference>
<keyword evidence="1" id="KW-0347">Helicase</keyword>
<dbReference type="EC" id="5.6.2.3" evidence="1"/>
<feature type="region of interest" description="Disordered" evidence="2">
    <location>
        <begin position="327"/>
        <end position="352"/>
    </location>
</feature>
<organism evidence="6 7">
    <name type="scientific">Phytophthora rubi</name>
    <dbReference type="NCBI Taxonomy" id="129364"/>
    <lineage>
        <taxon>Eukaryota</taxon>
        <taxon>Sar</taxon>
        <taxon>Stramenopiles</taxon>
        <taxon>Oomycota</taxon>
        <taxon>Peronosporomycetes</taxon>
        <taxon>Peronosporales</taxon>
        <taxon>Peronosporaceae</taxon>
        <taxon>Phytophthora</taxon>
    </lineage>
</organism>
<keyword evidence="1" id="KW-0234">DNA repair</keyword>
<dbReference type="PANTHER" id="PTHR10492:SF57">
    <property type="entry name" value="ATP-DEPENDENT DNA HELICASE"/>
    <property type="match status" value="1"/>
</dbReference>
<feature type="compositionally biased region" description="Basic and acidic residues" evidence="2">
    <location>
        <begin position="263"/>
        <end position="278"/>
    </location>
</feature>
<feature type="region of interest" description="Disordered" evidence="2">
    <location>
        <begin position="17"/>
        <end position="48"/>
    </location>
</feature>
<evidence type="ECO:0000259" key="4">
    <source>
        <dbReference type="Pfam" id="PF14214"/>
    </source>
</evidence>
<evidence type="ECO:0000256" key="1">
    <source>
        <dbReference type="RuleBase" id="RU363044"/>
    </source>
</evidence>
<feature type="compositionally biased region" description="Basic and acidic residues" evidence="2">
    <location>
        <begin position="150"/>
        <end position="174"/>
    </location>
</feature>
<comment type="cofactor">
    <cofactor evidence="1">
        <name>Mg(2+)</name>
        <dbReference type="ChEBI" id="CHEBI:18420"/>
    </cofactor>
</comment>
<dbReference type="Gene3D" id="3.40.50.300">
    <property type="entry name" value="P-loop containing nucleotide triphosphate hydrolases"/>
    <property type="match status" value="1"/>
</dbReference>
<keyword evidence="1" id="KW-0378">Hydrolase</keyword>
<evidence type="ECO:0000259" key="3">
    <source>
        <dbReference type="Pfam" id="PF05970"/>
    </source>
</evidence>
<evidence type="ECO:0000256" key="2">
    <source>
        <dbReference type="SAM" id="MobiDB-lite"/>
    </source>
</evidence>
<dbReference type="InterPro" id="IPR010285">
    <property type="entry name" value="DNA_helicase_pif1-like_DEAD"/>
</dbReference>
<feature type="compositionally biased region" description="Polar residues" evidence="2">
    <location>
        <begin position="282"/>
        <end position="293"/>
    </location>
</feature>
<dbReference type="GO" id="GO:0043139">
    <property type="term" value="F:5'-3' DNA helicase activity"/>
    <property type="evidence" value="ECO:0007669"/>
    <property type="project" value="UniProtKB-EC"/>
</dbReference>
<keyword evidence="1" id="KW-0547">Nucleotide-binding</keyword>